<gene>
    <name evidence="2" type="ORF">FF100_26805</name>
</gene>
<dbReference type="InterPro" id="IPR005587">
    <property type="entry name" value="UPF0304_YfbU"/>
</dbReference>
<dbReference type="Pfam" id="PF01402">
    <property type="entry name" value="RHH_1"/>
    <property type="match status" value="1"/>
</dbReference>
<dbReference type="GO" id="GO:0006355">
    <property type="term" value="P:regulation of DNA-templated transcription"/>
    <property type="evidence" value="ECO:0007669"/>
    <property type="project" value="InterPro"/>
</dbReference>
<keyword evidence="3" id="KW-1185">Reference proteome</keyword>
<dbReference type="EMBL" id="VDDA01000018">
    <property type="protein sequence ID" value="TNC09180.1"/>
    <property type="molecule type" value="Genomic_DNA"/>
</dbReference>
<dbReference type="AlphaFoldDB" id="A0A5C4L9C1"/>
<dbReference type="Gene3D" id="1.10.3190.10">
    <property type="entry name" value="yfbu gene product, domain 2"/>
    <property type="match status" value="1"/>
</dbReference>
<dbReference type="NCBIfam" id="NF003936">
    <property type="entry name" value="PRK05445.1"/>
    <property type="match status" value="1"/>
</dbReference>
<dbReference type="SUPFAM" id="SSF116960">
    <property type="entry name" value="YfbU-like"/>
    <property type="match status" value="1"/>
</dbReference>
<organism evidence="2 3">
    <name type="scientific">Methylobacterium terricola</name>
    <dbReference type="NCBI Taxonomy" id="2583531"/>
    <lineage>
        <taxon>Bacteria</taxon>
        <taxon>Pseudomonadati</taxon>
        <taxon>Pseudomonadota</taxon>
        <taxon>Alphaproteobacteria</taxon>
        <taxon>Hyphomicrobiales</taxon>
        <taxon>Methylobacteriaceae</taxon>
        <taxon>Methylobacterium</taxon>
    </lineage>
</organism>
<dbReference type="RefSeq" id="WP_139038826.1">
    <property type="nucleotide sequence ID" value="NZ_VDDA01000018.1"/>
</dbReference>
<dbReference type="Pfam" id="PF03887">
    <property type="entry name" value="YfbU"/>
    <property type="match status" value="1"/>
</dbReference>
<dbReference type="InterPro" id="IPR023146">
    <property type="entry name" value="YfbU_alpha-helical_sf"/>
</dbReference>
<evidence type="ECO:0000313" key="3">
    <source>
        <dbReference type="Proteomes" id="UP000305267"/>
    </source>
</evidence>
<dbReference type="InterPro" id="IPR002145">
    <property type="entry name" value="CopG"/>
</dbReference>
<comment type="caution">
    <text evidence="2">The sequence shown here is derived from an EMBL/GenBank/DDBJ whole genome shotgun (WGS) entry which is preliminary data.</text>
</comment>
<feature type="domain" description="Ribbon-helix-helix protein CopG" evidence="1">
    <location>
        <begin position="4"/>
        <end position="41"/>
    </location>
</feature>
<protein>
    <submittedName>
        <fullName evidence="2">YfbU family protein</fullName>
    </submittedName>
</protein>
<sequence>MPTVSFRVDDELKDRLDRLVERKGLNVSAVFRQAVLDKVEELEHGPREAAGFSLSLKERLALANQYLILAALHPNERNHYLGHVEALQSGYELHYPAMVEAFDTGLSKEDCTEVLDILQMYDDLAYSYDALADKGGLTQAEVTFPGFDGNHETARMAYARYFVVDLDRYSRLKATARTTGFNGHFPAMARYRRMLPAHRRLSQPPRGLSASEIRAILRAGEGA</sequence>
<proteinExistence type="predicted"/>
<dbReference type="InterPro" id="IPR023145">
    <property type="entry name" value="YfbU_helix-hairpin_sf"/>
</dbReference>
<evidence type="ECO:0000313" key="2">
    <source>
        <dbReference type="EMBL" id="TNC09180.1"/>
    </source>
</evidence>
<dbReference type="Gene3D" id="1.10.287.680">
    <property type="entry name" value="Helix hairpin bin"/>
    <property type="match status" value="1"/>
</dbReference>
<dbReference type="Proteomes" id="UP000305267">
    <property type="component" value="Unassembled WGS sequence"/>
</dbReference>
<evidence type="ECO:0000259" key="1">
    <source>
        <dbReference type="Pfam" id="PF01402"/>
    </source>
</evidence>
<dbReference type="CDD" id="cd22231">
    <property type="entry name" value="RHH_NikR_HicB-like"/>
    <property type="match status" value="1"/>
</dbReference>
<name>A0A5C4L9C1_9HYPH</name>
<dbReference type="SUPFAM" id="SSF47598">
    <property type="entry name" value="Ribbon-helix-helix"/>
    <property type="match status" value="1"/>
</dbReference>
<reference evidence="2 3" key="1">
    <citation type="submission" date="2019-06" db="EMBL/GenBank/DDBJ databases">
        <title>Genome of Methylobacterium sp. 17Sr1-39.</title>
        <authorList>
            <person name="Seo T."/>
        </authorList>
    </citation>
    <scope>NUCLEOTIDE SEQUENCE [LARGE SCALE GENOMIC DNA]</scope>
    <source>
        <strain evidence="2 3">17Sr1-39</strain>
    </source>
</reference>
<accession>A0A5C4L9C1</accession>
<dbReference type="OrthoDB" id="8115796at2"/>
<dbReference type="InterPro" id="IPR010985">
    <property type="entry name" value="Ribbon_hlx_hlx"/>
</dbReference>